<dbReference type="CDD" id="cd18808">
    <property type="entry name" value="SF1_C_Upf1"/>
    <property type="match status" value="1"/>
</dbReference>
<evidence type="ECO:0000313" key="6">
    <source>
        <dbReference type="EMBL" id="MBB4764935.1"/>
    </source>
</evidence>
<dbReference type="Pfam" id="PF13087">
    <property type="entry name" value="AAA_12"/>
    <property type="match status" value="1"/>
</dbReference>
<proteinExistence type="predicted"/>
<evidence type="ECO:0000256" key="2">
    <source>
        <dbReference type="ARBA" id="ARBA00022801"/>
    </source>
</evidence>
<organism evidence="6 7">
    <name type="scientific">Actinoplanes digitatis</name>
    <dbReference type="NCBI Taxonomy" id="1868"/>
    <lineage>
        <taxon>Bacteria</taxon>
        <taxon>Bacillati</taxon>
        <taxon>Actinomycetota</taxon>
        <taxon>Actinomycetes</taxon>
        <taxon>Micromonosporales</taxon>
        <taxon>Micromonosporaceae</taxon>
        <taxon>Actinoplanes</taxon>
    </lineage>
</organism>
<dbReference type="GO" id="GO:0005524">
    <property type="term" value="F:ATP binding"/>
    <property type="evidence" value="ECO:0007669"/>
    <property type="project" value="UniProtKB-KW"/>
</dbReference>
<dbReference type="InterPro" id="IPR050534">
    <property type="entry name" value="Coronavir_polyprotein_1ab"/>
</dbReference>
<protein>
    <submittedName>
        <fullName evidence="6">Plasmid stabilization system protein ParE</fullName>
    </submittedName>
</protein>
<dbReference type="GO" id="GO:0016787">
    <property type="term" value="F:hydrolase activity"/>
    <property type="evidence" value="ECO:0007669"/>
    <property type="project" value="UniProtKB-KW"/>
</dbReference>
<sequence>MQPRTVLAVLAELAPAAAERILDVTRGSQPMVWLEIAEKAPREKTVERLAALDALHREERILHRGWGFLAGRAEIEGKPRKIRLPLLSQPVRLERSLLGYRVVPAGDVEVTPLVADPELAAAFEDAPGLATPGWLEAIGSGAWLRSVADATGFTVGEMIGPKGRIPAEGLVLVAAPALFVVRDVFGGGLADSLRSWAGRDLSATALAAVYGESGTGASDTGATGSDHLPVLSPLPLTGPQERVVIRARSEPVTVVSGPPGSGKSHTVVAAALEVVDRGGSVLVATQSPHAAEVLAGLLARYPGSTPVLFGDAGGRAGLEAELAAGADQGVEAGVIRSGRARVKAAHAAVRGRSSEIVSALDIERAAATLPEHQPRLPELSADVPGAFTDALDRIRALLAVEPGTGWWSRRRARSARRKAFRLLGAAESVPEEIVSEALAAATAQRAAAHLAATGGTDLTTRWAALHDAERELRELVGQAMRDGARSAERWSRDARRAAGALAAALRAGRNRRRELLARMEAAPLVRALPLWIGTVADVEDLLPPEPGLFDLVVIDEASHVDQIRAAPVLARARRALIVGDPRQLRFVSFVSDVDVTQVLEAHDCDERLDVRRVSTYDLATSAAPVTWLAEHHRSVPHLIDFPARRFYGGRVSVMTRTPLADATDAIDVLHIPDATLVKGVNKAEVAAALATVERLAAAGHRGIGVISPFRAQAEALEAALLKALPVERIEELRLRVGTVHAFQGSEADAVVVSLALLDGDSPSRRRFVTDPQLFNVMVTRARRKLVVLTSLTGPPGLLGDYLRHAEVPREFGPGAEPSGWAADLAAELKRLDVDVRPGYSVGPWTIDLCVGDVGVLCAVHQDGTGTHLERQGALHRAGWHLTEAFPSRWHGDVRRAALEIAVLAEGRRGAGLVRRVR</sequence>
<dbReference type="EMBL" id="JACHNH010000001">
    <property type="protein sequence ID" value="MBB4764935.1"/>
    <property type="molecule type" value="Genomic_DNA"/>
</dbReference>
<keyword evidence="1" id="KW-0547">Nucleotide-binding</keyword>
<feature type="domain" description="DNA2/NAM7 helicase-like C-terminal" evidence="5">
    <location>
        <begin position="623"/>
        <end position="790"/>
    </location>
</feature>
<reference evidence="6 7" key="1">
    <citation type="submission" date="2020-08" db="EMBL/GenBank/DDBJ databases">
        <title>Sequencing the genomes of 1000 actinobacteria strains.</title>
        <authorList>
            <person name="Klenk H.-P."/>
        </authorList>
    </citation>
    <scope>NUCLEOTIDE SEQUENCE [LARGE SCALE GENOMIC DNA]</scope>
    <source>
        <strain evidence="6 7">DSM 43149</strain>
    </source>
</reference>
<keyword evidence="4" id="KW-0067">ATP-binding</keyword>
<dbReference type="Proteomes" id="UP000578112">
    <property type="component" value="Unassembled WGS sequence"/>
</dbReference>
<dbReference type="InterPro" id="IPR041679">
    <property type="entry name" value="DNA2/NAM7-like_C"/>
</dbReference>
<dbReference type="InterPro" id="IPR027417">
    <property type="entry name" value="P-loop_NTPase"/>
</dbReference>
<dbReference type="Gene3D" id="3.40.50.300">
    <property type="entry name" value="P-loop containing nucleotide triphosphate hydrolases"/>
    <property type="match status" value="2"/>
</dbReference>
<keyword evidence="2" id="KW-0378">Hydrolase</keyword>
<keyword evidence="7" id="KW-1185">Reference proteome</keyword>
<evidence type="ECO:0000256" key="4">
    <source>
        <dbReference type="ARBA" id="ARBA00022840"/>
    </source>
</evidence>
<evidence type="ECO:0000313" key="7">
    <source>
        <dbReference type="Proteomes" id="UP000578112"/>
    </source>
</evidence>
<evidence type="ECO:0000256" key="1">
    <source>
        <dbReference type="ARBA" id="ARBA00022741"/>
    </source>
</evidence>
<name>A0A7W7I205_9ACTN</name>
<evidence type="ECO:0000259" key="5">
    <source>
        <dbReference type="Pfam" id="PF13087"/>
    </source>
</evidence>
<dbReference type="InterPro" id="IPR047187">
    <property type="entry name" value="SF1_C_Upf1"/>
</dbReference>
<keyword evidence="3" id="KW-0347">Helicase</keyword>
<dbReference type="PANTHER" id="PTHR43788:SF8">
    <property type="entry name" value="DNA-BINDING PROTEIN SMUBP-2"/>
    <property type="match status" value="1"/>
</dbReference>
<comment type="caution">
    <text evidence="6">The sequence shown here is derived from an EMBL/GenBank/DDBJ whole genome shotgun (WGS) entry which is preliminary data.</text>
</comment>
<gene>
    <name evidence="6" type="ORF">BJ971_005491</name>
</gene>
<dbReference type="AlphaFoldDB" id="A0A7W7I205"/>
<dbReference type="SUPFAM" id="SSF52540">
    <property type="entry name" value="P-loop containing nucleoside triphosphate hydrolases"/>
    <property type="match status" value="1"/>
</dbReference>
<accession>A0A7W7I205</accession>
<evidence type="ECO:0000256" key="3">
    <source>
        <dbReference type="ARBA" id="ARBA00022806"/>
    </source>
</evidence>
<dbReference type="GO" id="GO:0043139">
    <property type="term" value="F:5'-3' DNA helicase activity"/>
    <property type="evidence" value="ECO:0007669"/>
    <property type="project" value="TreeGrafter"/>
</dbReference>
<dbReference type="RefSeq" id="WP_184996067.1">
    <property type="nucleotide sequence ID" value="NZ_BOMK01000026.1"/>
</dbReference>
<dbReference type="PANTHER" id="PTHR43788">
    <property type="entry name" value="DNA2/NAM7 HELICASE FAMILY MEMBER"/>
    <property type="match status" value="1"/>
</dbReference>